<feature type="transmembrane region" description="Helical" evidence="4">
    <location>
        <begin position="32"/>
        <end position="49"/>
    </location>
</feature>
<dbReference type="InterPro" id="IPR018060">
    <property type="entry name" value="HTH_AraC"/>
</dbReference>
<dbReference type="PROSITE" id="PS01124">
    <property type="entry name" value="HTH_ARAC_FAMILY_2"/>
    <property type="match status" value="1"/>
</dbReference>
<dbReference type="InterPro" id="IPR009057">
    <property type="entry name" value="Homeodomain-like_sf"/>
</dbReference>
<dbReference type="STRING" id="1150600.ADIARSV_0803"/>
<keyword evidence="3" id="KW-0804">Transcription</keyword>
<proteinExistence type="predicted"/>
<feature type="transmembrane region" description="Helical" evidence="4">
    <location>
        <begin position="61"/>
        <end position="83"/>
    </location>
</feature>
<keyword evidence="7" id="KW-1185">Reference proteome</keyword>
<evidence type="ECO:0000259" key="5">
    <source>
        <dbReference type="PROSITE" id="PS01124"/>
    </source>
</evidence>
<organism evidence="6 7">
    <name type="scientific">Arcticibacter svalbardensis MN12-7</name>
    <dbReference type="NCBI Taxonomy" id="1150600"/>
    <lineage>
        <taxon>Bacteria</taxon>
        <taxon>Pseudomonadati</taxon>
        <taxon>Bacteroidota</taxon>
        <taxon>Sphingobacteriia</taxon>
        <taxon>Sphingobacteriales</taxon>
        <taxon>Sphingobacteriaceae</taxon>
        <taxon>Arcticibacter</taxon>
    </lineage>
</organism>
<feature type="domain" description="HTH araC/xylS-type" evidence="5">
    <location>
        <begin position="269"/>
        <end position="377"/>
    </location>
</feature>
<dbReference type="eggNOG" id="COG2207">
    <property type="taxonomic scope" value="Bacteria"/>
</dbReference>
<feature type="transmembrane region" description="Helical" evidence="4">
    <location>
        <begin position="95"/>
        <end position="116"/>
    </location>
</feature>
<protein>
    <recommendedName>
        <fullName evidence="5">HTH araC/xylS-type domain-containing protein</fullName>
    </recommendedName>
</protein>
<reference evidence="6 7" key="1">
    <citation type="journal article" date="2013" name="Genome Announc.">
        <title>Draft Genome Sequence of Arcticibacter svalbardensis Strain MN12-7T, a Member of the Family Sphingobacteriaceae Isolated from an Arctic Soil Sample.</title>
        <authorList>
            <person name="Shivaji S."/>
            <person name="Ara S."/>
            <person name="Prasad S."/>
            <person name="Manasa B.P."/>
            <person name="Begum Z."/>
            <person name="Singh A."/>
            <person name="Kumar Pinnaka A."/>
        </authorList>
    </citation>
    <scope>NUCLEOTIDE SEQUENCE [LARGE SCALE GENOMIC DNA]</scope>
    <source>
        <strain evidence="6 7">MN12-7</strain>
    </source>
</reference>
<feature type="transmembrane region" description="Helical" evidence="4">
    <location>
        <begin position="136"/>
        <end position="161"/>
    </location>
</feature>
<evidence type="ECO:0000256" key="3">
    <source>
        <dbReference type="ARBA" id="ARBA00023163"/>
    </source>
</evidence>
<dbReference type="GO" id="GO:0003700">
    <property type="term" value="F:DNA-binding transcription factor activity"/>
    <property type="evidence" value="ECO:0007669"/>
    <property type="project" value="InterPro"/>
</dbReference>
<comment type="caution">
    <text evidence="6">The sequence shown here is derived from an EMBL/GenBank/DDBJ whole genome shotgun (WGS) entry which is preliminary data.</text>
</comment>
<dbReference type="PANTHER" id="PTHR43280:SF29">
    <property type="entry name" value="ARAC-FAMILY TRANSCRIPTIONAL REGULATOR"/>
    <property type="match status" value="1"/>
</dbReference>
<gene>
    <name evidence="6" type="ORF">ADIARSV_0803</name>
</gene>
<sequence>MLLRSIIFAGAVHGFFLILLFRSKNKGSHSDYWLMLWLFLVSIQLFFYYDNQETNSFSGGVSGILAFSIPLLSGPILFQYICSLSFGKKIDYKRLVVYFTPWLAYMILTGWIKLSHPLDIFMKFGYPHFSSNISSVFVYVFTLPMAIIPGLYAIMGLVVLLRYQKSLPDEYSYTETINLNWLKWLVFTILVLFLVLFLFIHFGTQLHLISGNTLFGYVGALLSLYVFLIGYFGLRQSTILMLAITKMTAENVTKDAPYKKSGIDQSAVEHIYLRLLSHMETQKPFLRDDLSLAQLANQLSINSNQLSQVINQKSGSNFFVFVNAYRVEEVKTKLLNPSFSNFSILGIAHDCGFRSKSAFNRIFKEQVGVGPRDYQRKNSTKSSPIV</sequence>
<dbReference type="Pfam" id="PF12833">
    <property type="entry name" value="HTH_18"/>
    <property type="match status" value="1"/>
</dbReference>
<keyword evidence="2" id="KW-0238">DNA-binding</keyword>
<dbReference type="SUPFAM" id="SSF46689">
    <property type="entry name" value="Homeodomain-like"/>
    <property type="match status" value="1"/>
</dbReference>
<dbReference type="PANTHER" id="PTHR43280">
    <property type="entry name" value="ARAC-FAMILY TRANSCRIPTIONAL REGULATOR"/>
    <property type="match status" value="1"/>
</dbReference>
<evidence type="ECO:0000313" key="6">
    <source>
        <dbReference type="EMBL" id="EOR95987.1"/>
    </source>
</evidence>
<dbReference type="SMART" id="SM00342">
    <property type="entry name" value="HTH_ARAC"/>
    <property type="match status" value="1"/>
</dbReference>
<evidence type="ECO:0000256" key="1">
    <source>
        <dbReference type="ARBA" id="ARBA00023015"/>
    </source>
</evidence>
<dbReference type="Proteomes" id="UP000014174">
    <property type="component" value="Unassembled WGS sequence"/>
</dbReference>
<dbReference type="Gene3D" id="1.10.10.60">
    <property type="entry name" value="Homeodomain-like"/>
    <property type="match status" value="2"/>
</dbReference>
<feature type="transmembrane region" description="Helical" evidence="4">
    <location>
        <begin position="181"/>
        <end position="202"/>
    </location>
</feature>
<evidence type="ECO:0000313" key="7">
    <source>
        <dbReference type="Proteomes" id="UP000014174"/>
    </source>
</evidence>
<keyword evidence="1" id="KW-0805">Transcription regulation</keyword>
<dbReference type="AlphaFoldDB" id="R9GVX2"/>
<dbReference type="EMBL" id="AQPN01000032">
    <property type="protein sequence ID" value="EOR95987.1"/>
    <property type="molecule type" value="Genomic_DNA"/>
</dbReference>
<evidence type="ECO:0000256" key="4">
    <source>
        <dbReference type="SAM" id="Phobius"/>
    </source>
</evidence>
<keyword evidence="4" id="KW-0812">Transmembrane</keyword>
<feature type="transmembrane region" description="Helical" evidence="4">
    <location>
        <begin position="6"/>
        <end position="23"/>
    </location>
</feature>
<name>R9GVX2_9SPHI</name>
<evidence type="ECO:0000256" key="2">
    <source>
        <dbReference type="ARBA" id="ARBA00023125"/>
    </source>
</evidence>
<feature type="transmembrane region" description="Helical" evidence="4">
    <location>
        <begin position="214"/>
        <end position="234"/>
    </location>
</feature>
<accession>R9GVX2</accession>
<dbReference type="GO" id="GO:0043565">
    <property type="term" value="F:sequence-specific DNA binding"/>
    <property type="evidence" value="ECO:0007669"/>
    <property type="project" value="InterPro"/>
</dbReference>
<keyword evidence="4" id="KW-0472">Membrane</keyword>
<keyword evidence="4" id="KW-1133">Transmembrane helix</keyword>